<sequence>MGAHPGATQGAMSFQPIVNGMRLGSLVQVQGQPESKKGDGEAPETDGQLGQLVGYVRDSNKFEVACINGVTGTFDAKNVQVPKDLRKPGTGGDDSSFDVLVGPVTTPDVLGEEMSNCLFEKGFCVLKVCQSVAEVDTAAEAVRSLGDAGLLGRLPQEIEQGYLGTGGRGKVMWMDPNSADIKDPLLEHNDQNLSYLASLLQPFSADSIGKIIDERTPALLSLSLQDDELEDYPHPMASDKILGDYLGTWRHAAVRALHFMGPVEVSVTLENRGGAGAAALPSAQDSVLISAPSNTIILFRTDCYTYSAVAESEYFLMMASFLAQAPHFELTGFEGDIKALSALTEGPAPPPGNVLNVLDHTTRLASCWDSGGMMNTGLQAGTDTIVEIPITRFDVDFYFCEIPDEILLGPPRTVQRHTSFVDGTDFFDHKYFEISLNEAKGMGPLQRMVLEVGGSLMTSQGISKKVANRTAHHAGCSVGLDKDDFPGSGLDQGGSMNALAIIANRFSYVFNMKGPNFICDTACSASLTAVHCAKLMMYDRQWDPLEYFICVGTHLCLVPGPWIGCSMSQMVSPQGRCFTFNASANGYLRGEGTSGMFLKYGIDLDGREAVLRSSNVAQDGRSASLTAPNGPAQEEMITRAIREARMTPPESTCWECHGTGTSLGDPIEVGAVRKVQVKMTRPEPLMMSTAKSNIGHLEGGAAMAGMMKCIMQVMFGECFSTLHVRQLNAHLDHAAFEAFFETECSSFKFEQGHSQVSSLGFGGSNGHAVFWGKKVSGEALDPYQMIQKKMKRMPPPEVHVIGDNPDDWDSDLPLADVKPGDKYKIFFSSEDAKDTPLRWVKDTSADAEEEEDASFAITGSFNDWEEDRMAPGDVPGQFMTTVTVPSSGSVEFRFVKDGDSTKLVCPLEPGCSRRSAPIAMKEGLKNSWTVEAEPESELQIELLYLQGKYSIVWFKV</sequence>
<dbReference type="InterPro" id="IPR014030">
    <property type="entry name" value="Ketoacyl_synth_N"/>
</dbReference>
<protein>
    <submittedName>
        <fullName evidence="5">Type I polyketide synthase</fullName>
    </submittedName>
</protein>
<dbReference type="Gene3D" id="3.40.47.10">
    <property type="match status" value="1"/>
</dbReference>
<evidence type="ECO:0000256" key="1">
    <source>
        <dbReference type="ARBA" id="ARBA00022450"/>
    </source>
</evidence>
<dbReference type="SUPFAM" id="SSF53901">
    <property type="entry name" value="Thiolase-like"/>
    <property type="match status" value="1"/>
</dbReference>
<dbReference type="InterPro" id="IPR030834">
    <property type="entry name" value="PKS_assoc_dom"/>
</dbReference>
<dbReference type="CDD" id="cd00833">
    <property type="entry name" value="PKS"/>
    <property type="match status" value="1"/>
</dbReference>
<feature type="domain" description="Ketosynthase family 3 (KS3)" evidence="4">
    <location>
        <begin position="352"/>
        <end position="772"/>
    </location>
</feature>
<keyword evidence="3" id="KW-0808">Transferase</keyword>
<organism evidence="5">
    <name type="scientific">Gambierdiscus excentricus</name>
    <dbReference type="NCBI Taxonomy" id="986170"/>
    <lineage>
        <taxon>Eukaryota</taxon>
        <taxon>Sar</taxon>
        <taxon>Alveolata</taxon>
        <taxon>Dinophyceae</taxon>
        <taxon>Gonyaulacales</taxon>
        <taxon>Pyrocystaceae</taxon>
        <taxon>Gambierdiscus</taxon>
    </lineage>
</organism>
<dbReference type="AlphaFoldDB" id="A0A1S6K835"/>
<evidence type="ECO:0000313" key="5">
    <source>
        <dbReference type="EMBL" id="AQS99217.1"/>
    </source>
</evidence>
<dbReference type="Gene3D" id="2.60.40.10">
    <property type="entry name" value="Immunoglobulins"/>
    <property type="match status" value="1"/>
</dbReference>
<reference evidence="5" key="1">
    <citation type="journal article" date="2017" name="J. Eukaryot. Microbiol.">
        <title>Role of Modular Polyketide Synthases in the Production of Polyether Ladder Compounds in Ciguatoxin-producing Gambierdiscus polynesiensis and G.excentricus (Dinophyceae).</title>
        <authorList>
            <person name="Kohli G.S."/>
            <person name="Campbell K."/>
            <person name="John U."/>
            <person name="Smith K.F."/>
            <person name="Fraga S."/>
            <person name="Rhodes L.L."/>
            <person name="Murray S.A."/>
        </authorList>
    </citation>
    <scope>NUCLEOTIDE SEQUENCE</scope>
    <source>
        <strain evidence="5">Contig_13447</strain>
    </source>
</reference>
<dbReference type="SMART" id="SM00825">
    <property type="entry name" value="PKS_KS"/>
    <property type="match status" value="1"/>
</dbReference>
<dbReference type="EMBL" id="KX395799">
    <property type="protein sequence ID" value="AQS99217.1"/>
    <property type="molecule type" value="Transcribed_RNA"/>
</dbReference>
<dbReference type="InterPro" id="IPR020841">
    <property type="entry name" value="PKS_Beta-ketoAc_synthase_dom"/>
</dbReference>
<dbReference type="PANTHER" id="PTHR43775:SF37">
    <property type="entry name" value="SI:DKEY-61P9.11"/>
    <property type="match status" value="1"/>
</dbReference>
<dbReference type="InterPro" id="IPR050091">
    <property type="entry name" value="PKS_NRPS_Biosynth_Enz"/>
</dbReference>
<name>A0A1S6K835_9DINO</name>
<accession>A0A1S6K835</accession>
<comment type="similarity">
    <text evidence="3">Belongs to the thiolase-like superfamily. Beta-ketoacyl-ACP synthases family.</text>
</comment>
<proteinExistence type="inferred from homology"/>
<dbReference type="PANTHER" id="PTHR43775">
    <property type="entry name" value="FATTY ACID SYNTHASE"/>
    <property type="match status" value="1"/>
</dbReference>
<dbReference type="GO" id="GO:0004312">
    <property type="term" value="F:fatty acid synthase activity"/>
    <property type="evidence" value="ECO:0007669"/>
    <property type="project" value="TreeGrafter"/>
</dbReference>
<dbReference type="InterPro" id="IPR014031">
    <property type="entry name" value="Ketoacyl_synth_C"/>
</dbReference>
<dbReference type="InterPro" id="IPR016039">
    <property type="entry name" value="Thiolase-like"/>
</dbReference>
<dbReference type="Pfam" id="PF02801">
    <property type="entry name" value="Ketoacyl-synt_C"/>
    <property type="match status" value="1"/>
</dbReference>
<evidence type="ECO:0000256" key="2">
    <source>
        <dbReference type="ARBA" id="ARBA00022553"/>
    </source>
</evidence>
<evidence type="ECO:0000256" key="3">
    <source>
        <dbReference type="RuleBase" id="RU003694"/>
    </source>
</evidence>
<keyword evidence="1" id="KW-0596">Phosphopantetheine</keyword>
<evidence type="ECO:0000259" key="4">
    <source>
        <dbReference type="PROSITE" id="PS52004"/>
    </source>
</evidence>
<dbReference type="GO" id="GO:0006633">
    <property type="term" value="P:fatty acid biosynthetic process"/>
    <property type="evidence" value="ECO:0007669"/>
    <property type="project" value="TreeGrafter"/>
</dbReference>
<dbReference type="Pfam" id="PF00109">
    <property type="entry name" value="ketoacyl-synt"/>
    <property type="match status" value="1"/>
</dbReference>
<dbReference type="InterPro" id="IPR013783">
    <property type="entry name" value="Ig-like_fold"/>
</dbReference>
<keyword evidence="2" id="KW-0597">Phosphoprotein</keyword>
<dbReference type="NCBIfam" id="TIGR04556">
    <property type="entry name" value="PKS_assoc"/>
    <property type="match status" value="1"/>
</dbReference>
<dbReference type="PROSITE" id="PS52004">
    <property type="entry name" value="KS3_2"/>
    <property type="match status" value="1"/>
</dbReference>